<name>A0A8A3PFD5_9HELO</name>
<gene>
    <name evidence="1" type="primary">AIM41</name>
    <name evidence="2" type="ORF">DSL72_005516</name>
</gene>
<dbReference type="OrthoDB" id="538640at2759"/>
<evidence type="ECO:0000313" key="2">
    <source>
        <dbReference type="EMBL" id="QSZ33937.1"/>
    </source>
</evidence>
<keyword evidence="3" id="KW-1185">Reference proteome</keyword>
<proteinExistence type="inferred from homology"/>
<dbReference type="InterPro" id="IPR019004">
    <property type="entry name" value="YqeY/Aim41"/>
</dbReference>
<dbReference type="Pfam" id="PF09424">
    <property type="entry name" value="YqeY"/>
    <property type="match status" value="1"/>
</dbReference>
<comment type="subcellular location">
    <subcellularLocation>
        <location evidence="1">Mitochondrion</location>
    </subcellularLocation>
</comment>
<reference evidence="2" key="1">
    <citation type="submission" date="2020-10" db="EMBL/GenBank/DDBJ databases">
        <title>Genome Sequence of Monilinia vaccinii-corymbosi Sheds Light on Mummy Berry Disease Infection of Blueberry and Mating Type.</title>
        <authorList>
            <person name="Yow A.G."/>
            <person name="Zhang Y."/>
            <person name="Bansal K."/>
            <person name="Eacker S.M."/>
            <person name="Sullivan S."/>
            <person name="Liachko I."/>
            <person name="Cubeta M.A."/>
            <person name="Rollins J.A."/>
            <person name="Ashrafi H."/>
        </authorList>
    </citation>
    <scope>NUCLEOTIDE SEQUENCE</scope>
    <source>
        <strain evidence="2">RL-1</strain>
    </source>
</reference>
<dbReference type="AlphaFoldDB" id="A0A8A3PFD5"/>
<sequence length="144" mass="15801">MKAAMKNKDTNRLSVLRSILSQTLNASKTSSPINTDMQMLALLRKSANASRAASEEFKAAGRQDLVEKEESQLKVFEEYAGSVETVGEDEIRNAVTEVVQSLKADGAKMQMGDVLRRVFTPEVLGEKNVEKGEVAKIVKEVLAE</sequence>
<dbReference type="PANTHER" id="PTHR28055">
    <property type="entry name" value="ALTERED INHERITANCE OF MITOCHONDRIA PROTEIN 41, MITOCHONDRIAL"/>
    <property type="match status" value="1"/>
</dbReference>
<dbReference type="GO" id="GO:0016884">
    <property type="term" value="F:carbon-nitrogen ligase activity, with glutamine as amido-N-donor"/>
    <property type="evidence" value="ECO:0007669"/>
    <property type="project" value="UniProtKB-UniRule"/>
</dbReference>
<evidence type="ECO:0000313" key="3">
    <source>
        <dbReference type="Proteomes" id="UP000672032"/>
    </source>
</evidence>
<dbReference type="GO" id="GO:0005739">
    <property type="term" value="C:mitochondrion"/>
    <property type="evidence" value="ECO:0007669"/>
    <property type="project" value="UniProtKB-SubCell"/>
</dbReference>
<dbReference type="Proteomes" id="UP000672032">
    <property type="component" value="Chromosome 4"/>
</dbReference>
<protein>
    <recommendedName>
        <fullName evidence="1">Altered inheritance of mitochondria protein 41</fullName>
    </recommendedName>
</protein>
<dbReference type="PANTHER" id="PTHR28055:SF1">
    <property type="entry name" value="ALTERED INHERITANCE OF MITOCHONDRIA PROTEIN 41, MITOCHONDRIAL"/>
    <property type="match status" value="1"/>
</dbReference>
<comment type="similarity">
    <text evidence="1">Belongs to the AIM41 family.</text>
</comment>
<accession>A0A8A3PFD5</accession>
<dbReference type="InterPro" id="IPR003789">
    <property type="entry name" value="Asn/Gln_tRNA_amidoTrase-B-like"/>
</dbReference>
<dbReference type="Gene3D" id="1.10.1510.10">
    <property type="entry name" value="Uncharacterised protein YqeY/AIM41 PF09424, N-terminal domain"/>
    <property type="match status" value="1"/>
</dbReference>
<organism evidence="2 3">
    <name type="scientific">Monilinia vaccinii-corymbosi</name>
    <dbReference type="NCBI Taxonomy" id="61207"/>
    <lineage>
        <taxon>Eukaryota</taxon>
        <taxon>Fungi</taxon>
        <taxon>Dikarya</taxon>
        <taxon>Ascomycota</taxon>
        <taxon>Pezizomycotina</taxon>
        <taxon>Leotiomycetes</taxon>
        <taxon>Helotiales</taxon>
        <taxon>Sclerotiniaceae</taxon>
        <taxon>Monilinia</taxon>
    </lineage>
</organism>
<keyword evidence="1" id="KW-0496">Mitochondrion</keyword>
<dbReference type="SUPFAM" id="SSF89095">
    <property type="entry name" value="GatB/YqeY motif"/>
    <property type="match status" value="1"/>
</dbReference>
<evidence type="ECO:0000256" key="1">
    <source>
        <dbReference type="RuleBase" id="RU365099"/>
    </source>
</evidence>
<dbReference type="InterPro" id="IPR042184">
    <property type="entry name" value="YqeY/Aim41_N"/>
</dbReference>
<dbReference type="EMBL" id="CP063408">
    <property type="protein sequence ID" value="QSZ33937.1"/>
    <property type="molecule type" value="Genomic_DNA"/>
</dbReference>